<evidence type="ECO:0000259" key="1">
    <source>
        <dbReference type="Pfam" id="PF03017"/>
    </source>
</evidence>
<feature type="domain" description="Transposase Tnp1/En/Spm-like" evidence="1">
    <location>
        <begin position="2"/>
        <end position="62"/>
    </location>
</feature>
<dbReference type="Pfam" id="PF03017">
    <property type="entry name" value="Transposase_23"/>
    <property type="match status" value="1"/>
</dbReference>
<gene>
    <name evidence="2" type="ORF">HU200_042380</name>
</gene>
<protein>
    <recommendedName>
        <fullName evidence="1">Transposase Tnp1/En/Spm-like domain-containing protein</fullName>
    </recommendedName>
</protein>
<reference evidence="2" key="1">
    <citation type="submission" date="2020-07" db="EMBL/GenBank/DDBJ databases">
        <title>Genome sequence and genetic diversity analysis of an under-domesticated orphan crop, white fonio (Digitaria exilis).</title>
        <authorList>
            <person name="Bennetzen J.L."/>
            <person name="Chen S."/>
            <person name="Ma X."/>
            <person name="Wang X."/>
            <person name="Yssel A.E.J."/>
            <person name="Chaluvadi S.R."/>
            <person name="Johnson M."/>
            <person name="Gangashetty P."/>
            <person name="Hamidou F."/>
            <person name="Sanogo M.D."/>
            <person name="Zwaenepoel A."/>
            <person name="Wallace J."/>
            <person name="Van De Peer Y."/>
            <person name="Van Deynze A."/>
        </authorList>
    </citation>
    <scope>NUCLEOTIDE SEQUENCE</scope>
    <source>
        <tissue evidence="2">Leaves</tissue>
    </source>
</reference>
<evidence type="ECO:0000313" key="2">
    <source>
        <dbReference type="EMBL" id="KAF8688150.1"/>
    </source>
</evidence>
<sequence>MSLRNKGKVVASANLVTTDITQDVGGTPLGREYVGVDVLDLENIANENKGQEELPRPLFDIRRQGLEVQVVALTATLNLTT</sequence>
<accession>A0A835B5T9</accession>
<organism evidence="2 3">
    <name type="scientific">Digitaria exilis</name>
    <dbReference type="NCBI Taxonomy" id="1010633"/>
    <lineage>
        <taxon>Eukaryota</taxon>
        <taxon>Viridiplantae</taxon>
        <taxon>Streptophyta</taxon>
        <taxon>Embryophyta</taxon>
        <taxon>Tracheophyta</taxon>
        <taxon>Spermatophyta</taxon>
        <taxon>Magnoliopsida</taxon>
        <taxon>Liliopsida</taxon>
        <taxon>Poales</taxon>
        <taxon>Poaceae</taxon>
        <taxon>PACMAD clade</taxon>
        <taxon>Panicoideae</taxon>
        <taxon>Panicodae</taxon>
        <taxon>Paniceae</taxon>
        <taxon>Anthephorinae</taxon>
        <taxon>Digitaria</taxon>
    </lineage>
</organism>
<dbReference type="AlphaFoldDB" id="A0A835B5T9"/>
<evidence type="ECO:0000313" key="3">
    <source>
        <dbReference type="Proteomes" id="UP000636709"/>
    </source>
</evidence>
<proteinExistence type="predicted"/>
<dbReference type="OrthoDB" id="691934at2759"/>
<dbReference type="InterPro" id="IPR004264">
    <property type="entry name" value="Transposase_23"/>
</dbReference>
<keyword evidence="3" id="KW-1185">Reference proteome</keyword>
<comment type="caution">
    <text evidence="2">The sequence shown here is derived from an EMBL/GenBank/DDBJ whole genome shotgun (WGS) entry which is preliminary data.</text>
</comment>
<name>A0A835B5T9_9POAL</name>
<dbReference type="Proteomes" id="UP000636709">
    <property type="component" value="Unassembled WGS sequence"/>
</dbReference>
<dbReference type="EMBL" id="JACEFO010002041">
    <property type="protein sequence ID" value="KAF8688150.1"/>
    <property type="molecule type" value="Genomic_DNA"/>
</dbReference>